<dbReference type="AlphaFoldDB" id="A0A1I3LX13"/>
<evidence type="ECO:0000313" key="3">
    <source>
        <dbReference type="Proteomes" id="UP000199111"/>
    </source>
</evidence>
<evidence type="ECO:0000256" key="1">
    <source>
        <dbReference type="SAM" id="MobiDB-lite"/>
    </source>
</evidence>
<feature type="compositionally biased region" description="Basic and acidic residues" evidence="1">
    <location>
        <begin position="23"/>
        <end position="37"/>
    </location>
</feature>
<keyword evidence="3" id="KW-1185">Reference proteome</keyword>
<dbReference type="Proteomes" id="UP000199111">
    <property type="component" value="Unassembled WGS sequence"/>
</dbReference>
<protein>
    <submittedName>
        <fullName evidence="2">Uncharacterized protein</fullName>
    </submittedName>
</protein>
<evidence type="ECO:0000313" key="2">
    <source>
        <dbReference type="EMBL" id="SFI89233.1"/>
    </source>
</evidence>
<name>A0A1I3LX13_9ACTN</name>
<reference evidence="3" key="1">
    <citation type="submission" date="2016-10" db="EMBL/GenBank/DDBJ databases">
        <authorList>
            <person name="Varghese N."/>
            <person name="Submissions S."/>
        </authorList>
    </citation>
    <scope>NUCLEOTIDE SEQUENCE [LARGE SCALE GENOMIC DNA]</scope>
    <source>
        <strain evidence="3">CGMCC 4.2126</strain>
    </source>
</reference>
<organism evidence="2 3">
    <name type="scientific">Streptosporangium canum</name>
    <dbReference type="NCBI Taxonomy" id="324952"/>
    <lineage>
        <taxon>Bacteria</taxon>
        <taxon>Bacillati</taxon>
        <taxon>Actinomycetota</taxon>
        <taxon>Actinomycetes</taxon>
        <taxon>Streptosporangiales</taxon>
        <taxon>Streptosporangiaceae</taxon>
        <taxon>Streptosporangium</taxon>
    </lineage>
</organism>
<gene>
    <name evidence="2" type="ORF">SAMN05216275_105290</name>
</gene>
<feature type="region of interest" description="Disordered" evidence="1">
    <location>
        <begin position="23"/>
        <end position="69"/>
    </location>
</feature>
<proteinExistence type="predicted"/>
<accession>A0A1I3LX13</accession>
<sequence>MVESSVEVAFPLFKAVTLFEAVTADRRMRMPGPERPEPLTGRVNPRSGRPSPASTAQASRTPERRMPHE</sequence>
<dbReference type="EMBL" id="FOQY01000005">
    <property type="protein sequence ID" value="SFI89233.1"/>
    <property type="molecule type" value="Genomic_DNA"/>
</dbReference>